<dbReference type="NCBIfam" id="TIGR03860">
    <property type="entry name" value="FMN_nitrolo"/>
    <property type="match status" value="1"/>
</dbReference>
<dbReference type="InterPro" id="IPR051260">
    <property type="entry name" value="Diverse_substr_monoxygenases"/>
</dbReference>
<dbReference type="EMBL" id="JBELQE010000118">
    <property type="protein sequence ID" value="MER2252740.1"/>
    <property type="molecule type" value="Genomic_DNA"/>
</dbReference>
<organism evidence="7 8">
    <name type="scientific">Methylorubrum podarium</name>
    <dbReference type="NCBI Taxonomy" id="200476"/>
    <lineage>
        <taxon>Bacteria</taxon>
        <taxon>Pseudomonadati</taxon>
        <taxon>Pseudomonadota</taxon>
        <taxon>Alphaproteobacteria</taxon>
        <taxon>Hyphomicrobiales</taxon>
        <taxon>Methylobacteriaceae</taxon>
        <taxon>Methylorubrum</taxon>
    </lineage>
</organism>
<dbReference type="GO" id="GO:0004497">
    <property type="term" value="F:monooxygenase activity"/>
    <property type="evidence" value="ECO:0007669"/>
    <property type="project" value="UniProtKB-KW"/>
</dbReference>
<keyword evidence="2" id="KW-0288">FMN</keyword>
<feature type="domain" description="Luciferase-like" evidence="6">
    <location>
        <begin position="13"/>
        <end position="390"/>
    </location>
</feature>
<keyword evidence="3 7" id="KW-0560">Oxidoreductase</keyword>
<evidence type="ECO:0000256" key="4">
    <source>
        <dbReference type="ARBA" id="ARBA00023033"/>
    </source>
</evidence>
<keyword evidence="1" id="KW-0285">Flavoprotein</keyword>
<dbReference type="SUPFAM" id="SSF51679">
    <property type="entry name" value="Bacterial luciferase-like"/>
    <property type="match status" value="1"/>
</dbReference>
<keyword evidence="8" id="KW-1185">Reference proteome</keyword>
<reference evidence="7 8" key="1">
    <citation type="submission" date="2024-06" db="EMBL/GenBank/DDBJ databases">
        <authorList>
            <person name="Campbell A.G."/>
        </authorList>
    </citation>
    <scope>NUCLEOTIDE SEQUENCE [LARGE SCALE GENOMIC DNA]</scope>
    <source>
        <strain evidence="7 8">EM12</strain>
    </source>
</reference>
<dbReference type="PANTHER" id="PTHR30011">
    <property type="entry name" value="ALKANESULFONATE MONOOXYGENASE-RELATED"/>
    <property type="match status" value="1"/>
</dbReference>
<evidence type="ECO:0000313" key="7">
    <source>
        <dbReference type="EMBL" id="MER2252740.1"/>
    </source>
</evidence>
<gene>
    <name evidence="7" type="ORF">ABS772_22745</name>
</gene>
<dbReference type="InterPro" id="IPR016215">
    <property type="entry name" value="NTA_MOA"/>
</dbReference>
<dbReference type="PIRSF" id="PIRSF000337">
    <property type="entry name" value="NTA_MOA"/>
    <property type="match status" value="1"/>
</dbReference>
<dbReference type="Gene3D" id="3.20.20.30">
    <property type="entry name" value="Luciferase-like domain"/>
    <property type="match status" value="1"/>
</dbReference>
<dbReference type="Proteomes" id="UP001480955">
    <property type="component" value="Unassembled WGS sequence"/>
</dbReference>
<dbReference type="InterPro" id="IPR011251">
    <property type="entry name" value="Luciferase-like_dom"/>
</dbReference>
<evidence type="ECO:0000313" key="8">
    <source>
        <dbReference type="Proteomes" id="UP001480955"/>
    </source>
</evidence>
<dbReference type="PANTHER" id="PTHR30011:SF16">
    <property type="entry name" value="C2H2 FINGER DOMAIN TRANSCRIPTION FACTOR (EUROFUNG)-RELATED"/>
    <property type="match status" value="1"/>
</dbReference>
<dbReference type="EC" id="1.14.-.-" evidence="7"/>
<comment type="similarity">
    <text evidence="5">Belongs to the NtaA/SnaA/DszA monooxygenase family.</text>
</comment>
<dbReference type="Pfam" id="PF00296">
    <property type="entry name" value="Bac_luciferase"/>
    <property type="match status" value="1"/>
</dbReference>
<dbReference type="RefSeq" id="WP_350396977.1">
    <property type="nucleotide sequence ID" value="NZ_JBELQE010000118.1"/>
</dbReference>
<sequence>MVESRQDKRFHLGWFTYFGQNAWNDPLGSGPEPWTGELHLDLARAMERACFDYMLIEDTLSIPHAYGNSRATYLKHGIMVPKQDPVPLAAVIGAATRHLGIVTTLSTLVYQPFMLARLISTLDHMTRGRFGWNIVTTAENAAAQNMGLKELPPRQLRYDMADEYVDLVERLIGTWEPDAVIRDVASDTYADAAKVHELNFQGRWYSSRGPLTSTRPPQGRPAFIQAGGSPRGRTFAAVHADSIIASVTGIAGMKAYRDDVRERAGQAGRDPDAIKVLSLITPIVGETREQAREQYERALAAPGYTERALALFSSFTDIDFGQFDLDEPLPPLTTNAEQGALDKFCQTRPGEPPSPKTLRELVRDSGTTGALDLVGTPDDVADMMGDAMATVGGDGFLIATPFHRLTRVYIDSICDGLVPALQRRGLTRTAYGKATLRETLREF</sequence>
<accession>A0ABV1QU00</accession>
<evidence type="ECO:0000256" key="3">
    <source>
        <dbReference type="ARBA" id="ARBA00023002"/>
    </source>
</evidence>
<evidence type="ECO:0000256" key="5">
    <source>
        <dbReference type="ARBA" id="ARBA00033748"/>
    </source>
</evidence>
<keyword evidence="4 7" id="KW-0503">Monooxygenase</keyword>
<comment type="caution">
    <text evidence="7">The sequence shown here is derived from an EMBL/GenBank/DDBJ whole genome shotgun (WGS) entry which is preliminary data.</text>
</comment>
<proteinExistence type="inferred from homology"/>
<evidence type="ECO:0000256" key="2">
    <source>
        <dbReference type="ARBA" id="ARBA00022643"/>
    </source>
</evidence>
<dbReference type="InterPro" id="IPR036661">
    <property type="entry name" value="Luciferase-like_sf"/>
</dbReference>
<name>A0ABV1QU00_9HYPH</name>
<protein>
    <submittedName>
        <fullName evidence="7">NtaA/DmoA family FMN-dependent monooxygenase</fullName>
        <ecNumber evidence="7">1.14.-.-</ecNumber>
    </submittedName>
</protein>
<evidence type="ECO:0000259" key="6">
    <source>
        <dbReference type="Pfam" id="PF00296"/>
    </source>
</evidence>
<evidence type="ECO:0000256" key="1">
    <source>
        <dbReference type="ARBA" id="ARBA00022630"/>
    </source>
</evidence>